<dbReference type="HOGENOM" id="CLU_093738_0_0_7"/>
<evidence type="ECO:0000256" key="2">
    <source>
        <dbReference type="ARBA" id="ARBA00005587"/>
    </source>
</evidence>
<keyword evidence="5 6" id="KW-0472">Membrane</keyword>
<dbReference type="Pfam" id="PF01184">
    <property type="entry name" value="Gpr1_Fun34_YaaH"/>
    <property type="match status" value="1"/>
</dbReference>
<evidence type="ECO:0000313" key="7">
    <source>
        <dbReference type="EMBL" id="ACN17753.1"/>
    </source>
</evidence>
<feature type="transmembrane region" description="Helical" evidence="6">
    <location>
        <begin position="12"/>
        <end position="31"/>
    </location>
</feature>
<keyword evidence="4 6" id="KW-1133">Transmembrane helix</keyword>
<evidence type="ECO:0000313" key="8">
    <source>
        <dbReference type="Proteomes" id="UP000000442"/>
    </source>
</evidence>
<evidence type="ECO:0000256" key="4">
    <source>
        <dbReference type="ARBA" id="ARBA00022989"/>
    </source>
</evidence>
<feature type="transmembrane region" description="Helical" evidence="6">
    <location>
        <begin position="38"/>
        <end position="59"/>
    </location>
</feature>
<reference evidence="7 8" key="1">
    <citation type="journal article" date="2009" name="Environ. Microbiol.">
        <title>Genome sequence of Desulfobacterium autotrophicum HRM2, a marine sulfate reducer oxidizing organic carbon completely to carbon dioxide.</title>
        <authorList>
            <person name="Strittmatter A.W."/>
            <person name="Liesegang H."/>
            <person name="Rabus R."/>
            <person name="Decker I."/>
            <person name="Amann J."/>
            <person name="Andres S."/>
            <person name="Henne A."/>
            <person name="Fricke W.F."/>
            <person name="Martinez-Arias R."/>
            <person name="Bartels D."/>
            <person name="Goesmann A."/>
            <person name="Krause L."/>
            <person name="Puehler A."/>
            <person name="Klenk H.P."/>
            <person name="Richter M."/>
            <person name="Schuler M."/>
            <person name="Gloeckner F.O."/>
            <person name="Meyerdierks A."/>
            <person name="Gottschalk G."/>
            <person name="Amann R."/>
        </authorList>
    </citation>
    <scope>NUCLEOTIDE SEQUENCE [LARGE SCALE GENOMIC DNA]</scope>
    <source>
        <strain evidence="8">ATCC 43914 / DSM 3382 / HRM2</strain>
    </source>
</reference>
<dbReference type="AlphaFoldDB" id="C0QH94"/>
<feature type="transmembrane region" description="Helical" evidence="6">
    <location>
        <begin position="157"/>
        <end position="175"/>
    </location>
</feature>
<name>C0QH94_DESAH</name>
<gene>
    <name evidence="7" type="ordered locus">HRM2_47010</name>
</gene>
<keyword evidence="3 6" id="KW-0812">Transmembrane</keyword>
<evidence type="ECO:0000256" key="5">
    <source>
        <dbReference type="ARBA" id="ARBA00023136"/>
    </source>
</evidence>
<evidence type="ECO:0000256" key="6">
    <source>
        <dbReference type="SAM" id="Phobius"/>
    </source>
</evidence>
<dbReference type="GO" id="GO:0016020">
    <property type="term" value="C:membrane"/>
    <property type="evidence" value="ECO:0007669"/>
    <property type="project" value="UniProtKB-SubCell"/>
</dbReference>
<sequence length="214" mass="22937">MSKEEKGWANAAPAGLVGLAVACFCFFALLGGRVEHSCLPLLGCWLIGGALVQYTVAIVEYKEGAITGGNIFLVFAAFFMMVSGLEMIFKYLALAQGWPAIDSRIDGYAWMSLWICIWLMTPAYFKSPVLMTVLIVGIDIGVPIVSLHDLGLISNDYLGIASYAFLGAGICGLYISGATVLNAEYGKTVLPLPGPLFREKTIVVQSGPIKESLI</sequence>
<keyword evidence="8" id="KW-1185">Reference proteome</keyword>
<feature type="transmembrane region" description="Helical" evidence="6">
    <location>
        <begin position="105"/>
        <end position="125"/>
    </location>
</feature>
<comment type="subcellular location">
    <subcellularLocation>
        <location evidence="1">Membrane</location>
        <topology evidence="1">Multi-pass membrane protein</topology>
    </subcellularLocation>
</comment>
<feature type="transmembrane region" description="Helical" evidence="6">
    <location>
        <begin position="71"/>
        <end position="93"/>
    </location>
</feature>
<dbReference type="InterPro" id="IPR000791">
    <property type="entry name" value="Gpr1/Fun34/SatP-like"/>
</dbReference>
<dbReference type="Proteomes" id="UP000000442">
    <property type="component" value="Chromosome"/>
</dbReference>
<dbReference type="RefSeq" id="WP_015906463.1">
    <property type="nucleotide sequence ID" value="NC_012108.1"/>
</dbReference>
<dbReference type="KEGG" id="dat:HRM2_47010"/>
<proteinExistence type="inferred from homology"/>
<dbReference type="eggNOG" id="COG1584">
    <property type="taxonomic scope" value="Bacteria"/>
</dbReference>
<dbReference type="OrthoDB" id="9787939at2"/>
<protein>
    <submittedName>
        <fullName evidence="7">Membrane protein</fullName>
    </submittedName>
</protein>
<dbReference type="STRING" id="177437.HRM2_47010"/>
<dbReference type="EMBL" id="CP001087">
    <property type="protein sequence ID" value="ACN17753.1"/>
    <property type="molecule type" value="Genomic_DNA"/>
</dbReference>
<organism evidence="7 8">
    <name type="scientific">Desulforapulum autotrophicum (strain ATCC 43914 / DSM 3382 / VKM B-1955 / HRM2)</name>
    <name type="common">Desulfobacterium autotrophicum</name>
    <dbReference type="NCBI Taxonomy" id="177437"/>
    <lineage>
        <taxon>Bacteria</taxon>
        <taxon>Pseudomonadati</taxon>
        <taxon>Thermodesulfobacteriota</taxon>
        <taxon>Desulfobacteria</taxon>
        <taxon>Desulfobacterales</taxon>
        <taxon>Desulfobacteraceae</taxon>
        <taxon>Desulforapulum</taxon>
    </lineage>
</organism>
<evidence type="ECO:0000256" key="3">
    <source>
        <dbReference type="ARBA" id="ARBA00022692"/>
    </source>
</evidence>
<evidence type="ECO:0000256" key="1">
    <source>
        <dbReference type="ARBA" id="ARBA00004141"/>
    </source>
</evidence>
<dbReference type="PROSITE" id="PS51257">
    <property type="entry name" value="PROKAR_LIPOPROTEIN"/>
    <property type="match status" value="1"/>
</dbReference>
<comment type="similarity">
    <text evidence="2">Belongs to the acetate uptake transporter (AceTr) (TC 2.A.96) family.</text>
</comment>
<accession>C0QH94</accession>